<keyword evidence="7" id="KW-0378">Hydrolase</keyword>
<dbReference type="FunFam" id="3.40.50.300:FF:000136">
    <property type="entry name" value="Replication factor C subunit 5"/>
    <property type="match status" value="1"/>
</dbReference>
<dbReference type="InterPro" id="IPR050238">
    <property type="entry name" value="DNA_Rep/Repair_Clamp_Loader"/>
</dbReference>
<sequence>MSLWADKYRPTTLDQLTYHKGLTQQLKQMAVSENIPHMLFYGPSGAGKKTRITAILREIFGPGVEKLKVDERQFATPSRRKMVFTIVSSNFHLELNPSDLGVYDRVIVQDVIKDIAQSKQIDANAKHQFKVVIIDQADELTREAQAALRRTMEKHTSTMRLILCCNSLSKIIAPVRSRCLLIRVARPSQREVSSALQLVAQHEKFLLPPELALNIAQHTQCNLRASLLALESTAVRRTNLNDVQKPDRVDWEILISKIAKMIIEEQTPAKLLAVRGHLYELITHCIQPSLVLKNLSFELAKSMDDKMKRVVIEKAAFHEHRMRKGQKHIFHLEAFVASIMHEYKCYRTGV</sequence>
<gene>
    <name evidence="7" type="ORF">BDA99DRAFT_528415</name>
</gene>
<dbReference type="AlphaFoldDB" id="A0AAD5JM04"/>
<dbReference type="EMBL" id="JAIXMP010000054">
    <property type="protein sequence ID" value="KAI9245087.1"/>
    <property type="molecule type" value="Genomic_DNA"/>
</dbReference>
<dbReference type="SUPFAM" id="SSF52540">
    <property type="entry name" value="P-loop containing nucleoside triphosphate hydrolases"/>
    <property type="match status" value="1"/>
</dbReference>
<dbReference type="PANTHER" id="PTHR11669:SF1">
    <property type="entry name" value="REPLICATION FACTOR C SUBUNIT 3"/>
    <property type="match status" value="1"/>
</dbReference>
<dbReference type="GO" id="GO:0016787">
    <property type="term" value="F:hydrolase activity"/>
    <property type="evidence" value="ECO:0007669"/>
    <property type="project" value="UniProtKB-KW"/>
</dbReference>
<keyword evidence="8" id="KW-1185">Reference proteome</keyword>
<dbReference type="GO" id="GO:0031391">
    <property type="term" value="C:Elg1 RFC-like complex"/>
    <property type="evidence" value="ECO:0007669"/>
    <property type="project" value="TreeGrafter"/>
</dbReference>
<proteinExistence type="inferred from homology"/>
<comment type="similarity">
    <text evidence="2">Belongs to the activator 1 small subunits family.</text>
</comment>
<dbReference type="Gene3D" id="3.40.50.300">
    <property type="entry name" value="P-loop containing nucleotide triphosphate hydrolases"/>
    <property type="match status" value="1"/>
</dbReference>
<dbReference type="GO" id="GO:0031390">
    <property type="term" value="C:Ctf18 RFC-like complex"/>
    <property type="evidence" value="ECO:0007669"/>
    <property type="project" value="TreeGrafter"/>
</dbReference>
<dbReference type="Proteomes" id="UP001209540">
    <property type="component" value="Unassembled WGS sequence"/>
</dbReference>
<dbReference type="SMART" id="SM00382">
    <property type="entry name" value="AAA"/>
    <property type="match status" value="1"/>
</dbReference>
<dbReference type="GO" id="GO:0031389">
    <property type="term" value="C:Rad17 RFC-like complex"/>
    <property type="evidence" value="ECO:0007669"/>
    <property type="project" value="TreeGrafter"/>
</dbReference>
<evidence type="ECO:0000256" key="1">
    <source>
        <dbReference type="ARBA" id="ARBA00004123"/>
    </source>
</evidence>
<dbReference type="Pfam" id="PF13177">
    <property type="entry name" value="DNA_pol3_delta2"/>
    <property type="match status" value="1"/>
</dbReference>
<keyword evidence="3" id="KW-0235">DNA replication</keyword>
<dbReference type="Gene3D" id="1.10.8.60">
    <property type="match status" value="1"/>
</dbReference>
<evidence type="ECO:0000256" key="3">
    <source>
        <dbReference type="ARBA" id="ARBA00022705"/>
    </source>
</evidence>
<evidence type="ECO:0000259" key="6">
    <source>
        <dbReference type="SMART" id="SM00382"/>
    </source>
</evidence>
<dbReference type="CDD" id="cd00009">
    <property type="entry name" value="AAA"/>
    <property type="match status" value="1"/>
</dbReference>
<evidence type="ECO:0000256" key="2">
    <source>
        <dbReference type="ARBA" id="ARBA00005378"/>
    </source>
</evidence>
<dbReference type="FunFam" id="1.20.272.10:FF:000002">
    <property type="entry name" value="Replication factor C subunit 3"/>
    <property type="match status" value="1"/>
</dbReference>
<dbReference type="InterPro" id="IPR027417">
    <property type="entry name" value="P-loop_NTPase"/>
</dbReference>
<keyword evidence="4" id="KW-0539">Nucleus</keyword>
<dbReference type="InterPro" id="IPR008921">
    <property type="entry name" value="DNA_pol3_clamp-load_cplx_C"/>
</dbReference>
<dbReference type="GO" id="GO:0006281">
    <property type="term" value="P:DNA repair"/>
    <property type="evidence" value="ECO:0007669"/>
    <property type="project" value="TreeGrafter"/>
</dbReference>
<name>A0AAD5JM04_9FUNG</name>
<dbReference type="Gene3D" id="1.20.272.10">
    <property type="match status" value="1"/>
</dbReference>
<dbReference type="GO" id="GO:0003689">
    <property type="term" value="F:DNA clamp loader activity"/>
    <property type="evidence" value="ECO:0007669"/>
    <property type="project" value="TreeGrafter"/>
</dbReference>
<dbReference type="PANTHER" id="PTHR11669">
    <property type="entry name" value="REPLICATION FACTOR C / DNA POLYMERASE III GAMMA-TAU SUBUNIT"/>
    <property type="match status" value="1"/>
</dbReference>
<comment type="caution">
    <text evidence="7">The sequence shown here is derived from an EMBL/GenBank/DDBJ whole genome shotgun (WGS) entry which is preliminary data.</text>
</comment>
<organism evidence="7 8">
    <name type="scientific">Phascolomyces articulosus</name>
    <dbReference type="NCBI Taxonomy" id="60185"/>
    <lineage>
        <taxon>Eukaryota</taxon>
        <taxon>Fungi</taxon>
        <taxon>Fungi incertae sedis</taxon>
        <taxon>Mucoromycota</taxon>
        <taxon>Mucoromycotina</taxon>
        <taxon>Mucoromycetes</taxon>
        <taxon>Mucorales</taxon>
        <taxon>Lichtheimiaceae</taxon>
        <taxon>Phascolomyces</taxon>
    </lineage>
</organism>
<dbReference type="InterPro" id="IPR003593">
    <property type="entry name" value="AAA+_ATPase"/>
</dbReference>
<comment type="subcellular location">
    <subcellularLocation>
        <location evidence="1">Nucleus</location>
    </subcellularLocation>
</comment>
<reference evidence="7" key="1">
    <citation type="journal article" date="2022" name="IScience">
        <title>Evolution of zygomycete secretomes and the origins of terrestrial fungal ecologies.</title>
        <authorList>
            <person name="Chang Y."/>
            <person name="Wang Y."/>
            <person name="Mondo S."/>
            <person name="Ahrendt S."/>
            <person name="Andreopoulos W."/>
            <person name="Barry K."/>
            <person name="Beard J."/>
            <person name="Benny G.L."/>
            <person name="Blankenship S."/>
            <person name="Bonito G."/>
            <person name="Cuomo C."/>
            <person name="Desiro A."/>
            <person name="Gervers K.A."/>
            <person name="Hundley H."/>
            <person name="Kuo A."/>
            <person name="LaButti K."/>
            <person name="Lang B.F."/>
            <person name="Lipzen A."/>
            <person name="O'Donnell K."/>
            <person name="Pangilinan J."/>
            <person name="Reynolds N."/>
            <person name="Sandor L."/>
            <person name="Smith M.E."/>
            <person name="Tsang A."/>
            <person name="Grigoriev I.V."/>
            <person name="Stajich J.E."/>
            <person name="Spatafora J.W."/>
        </authorList>
    </citation>
    <scope>NUCLEOTIDE SEQUENCE</scope>
    <source>
        <strain evidence="7">RSA 2281</strain>
    </source>
</reference>
<evidence type="ECO:0000256" key="5">
    <source>
        <dbReference type="ARBA" id="ARBA00070185"/>
    </source>
</evidence>
<dbReference type="Pfam" id="PF22534">
    <property type="entry name" value="RFC_C"/>
    <property type="match status" value="1"/>
</dbReference>
<evidence type="ECO:0000256" key="4">
    <source>
        <dbReference type="ARBA" id="ARBA00023242"/>
    </source>
</evidence>
<feature type="domain" description="AAA+ ATPase" evidence="6">
    <location>
        <begin position="34"/>
        <end position="187"/>
    </location>
</feature>
<protein>
    <recommendedName>
        <fullName evidence="5">Replication factor C subunit 5</fullName>
    </recommendedName>
</protein>
<dbReference type="GO" id="GO:0005663">
    <property type="term" value="C:DNA replication factor C complex"/>
    <property type="evidence" value="ECO:0007669"/>
    <property type="project" value="TreeGrafter"/>
</dbReference>
<evidence type="ECO:0000313" key="8">
    <source>
        <dbReference type="Proteomes" id="UP001209540"/>
    </source>
</evidence>
<dbReference type="Pfam" id="PF21960">
    <property type="entry name" value="RCF1-5-like_lid"/>
    <property type="match status" value="1"/>
</dbReference>
<dbReference type="SUPFAM" id="SSF48019">
    <property type="entry name" value="post-AAA+ oligomerization domain-like"/>
    <property type="match status" value="1"/>
</dbReference>
<reference evidence="7" key="2">
    <citation type="submission" date="2023-02" db="EMBL/GenBank/DDBJ databases">
        <authorList>
            <consortium name="DOE Joint Genome Institute"/>
            <person name="Mondo S.J."/>
            <person name="Chang Y."/>
            <person name="Wang Y."/>
            <person name="Ahrendt S."/>
            <person name="Andreopoulos W."/>
            <person name="Barry K."/>
            <person name="Beard J."/>
            <person name="Benny G.L."/>
            <person name="Blankenship S."/>
            <person name="Bonito G."/>
            <person name="Cuomo C."/>
            <person name="Desiro A."/>
            <person name="Gervers K.A."/>
            <person name="Hundley H."/>
            <person name="Kuo A."/>
            <person name="LaButti K."/>
            <person name="Lang B.F."/>
            <person name="Lipzen A."/>
            <person name="O'Donnell K."/>
            <person name="Pangilinan J."/>
            <person name="Reynolds N."/>
            <person name="Sandor L."/>
            <person name="Smith M.W."/>
            <person name="Tsang A."/>
            <person name="Grigoriev I.V."/>
            <person name="Stajich J.E."/>
            <person name="Spatafora J.W."/>
        </authorList>
    </citation>
    <scope>NUCLEOTIDE SEQUENCE</scope>
    <source>
        <strain evidence="7">RSA 2281</strain>
    </source>
</reference>
<evidence type="ECO:0000313" key="7">
    <source>
        <dbReference type="EMBL" id="KAI9245087.1"/>
    </source>
</evidence>
<dbReference type="GO" id="GO:0003677">
    <property type="term" value="F:DNA binding"/>
    <property type="evidence" value="ECO:0007669"/>
    <property type="project" value="InterPro"/>
</dbReference>
<dbReference type="GO" id="GO:0006271">
    <property type="term" value="P:DNA strand elongation involved in DNA replication"/>
    <property type="evidence" value="ECO:0007669"/>
    <property type="project" value="UniProtKB-ARBA"/>
</dbReference>
<accession>A0AAD5JM04</accession>